<accession>A0ABQ1E6M4</accession>
<evidence type="ECO:0000259" key="4">
    <source>
        <dbReference type="PROSITE" id="PS51379"/>
    </source>
</evidence>
<evidence type="ECO:0000256" key="1">
    <source>
        <dbReference type="ARBA" id="ARBA00022723"/>
    </source>
</evidence>
<dbReference type="PANTHER" id="PTHR43122:SF1">
    <property type="entry name" value="IRON-SULFUR-BINDING PROTEIN"/>
    <property type="match status" value="1"/>
</dbReference>
<evidence type="ECO:0000256" key="2">
    <source>
        <dbReference type="ARBA" id="ARBA00023004"/>
    </source>
</evidence>
<organism evidence="5 6">
    <name type="scientific">Clostridium zeae</name>
    <dbReference type="NCBI Taxonomy" id="2759022"/>
    <lineage>
        <taxon>Bacteria</taxon>
        <taxon>Bacillati</taxon>
        <taxon>Bacillota</taxon>
        <taxon>Clostridia</taxon>
        <taxon>Eubacteriales</taxon>
        <taxon>Clostridiaceae</taxon>
        <taxon>Clostridium</taxon>
    </lineage>
</organism>
<dbReference type="PANTHER" id="PTHR43122">
    <property type="entry name" value="FERREDOXIN SUBUNIT OF PYRUVATE:FLAVODOXIN OXIDOREDUCTASE-RELATED"/>
    <property type="match status" value="1"/>
</dbReference>
<sequence length="254" mass="27929">MAKNIIFYFSGTGNSLKVAKDIAESISDCELISMGKSYKLSDTYQQIGFVYPIYVGGMPGVVERFIKALDLSENRDSFIFAVCTSGSGQAGGLTNISKILEGKGGKLSYGAPIRCFSNYVGLYAMGDNVDSKAKAQSEATKLVIKDIQGFAIKPPIKKISMSILHGPFIKWLSKRDKAFNVSEACNSCATCSKVCPVENIKMEDGKPAFQHHCEQCMACIQWCPKKAINVKNKTQNRGRYHHPEVKLADMINKK</sequence>
<dbReference type="Gene3D" id="3.30.70.20">
    <property type="match status" value="1"/>
</dbReference>
<dbReference type="InterPro" id="IPR017900">
    <property type="entry name" value="4Fe4S_Fe_S_CS"/>
</dbReference>
<dbReference type="Proteomes" id="UP000663802">
    <property type="component" value="Unassembled WGS sequence"/>
</dbReference>
<dbReference type="InterPro" id="IPR017896">
    <property type="entry name" value="4Fe4S_Fe-S-bd"/>
</dbReference>
<protein>
    <submittedName>
        <fullName evidence="5">Iron-sulfur protein</fullName>
    </submittedName>
</protein>
<dbReference type="SUPFAM" id="SSF54862">
    <property type="entry name" value="4Fe-4S ferredoxins"/>
    <property type="match status" value="1"/>
</dbReference>
<dbReference type="RefSeq" id="WP_206868342.1">
    <property type="nucleotide sequence ID" value="NZ_BMBA01000001.1"/>
</dbReference>
<dbReference type="InterPro" id="IPR026816">
    <property type="entry name" value="Flavodoxin_dom"/>
</dbReference>
<dbReference type="PROSITE" id="PS00198">
    <property type="entry name" value="4FE4S_FER_1"/>
    <property type="match status" value="2"/>
</dbReference>
<evidence type="ECO:0000313" key="5">
    <source>
        <dbReference type="EMBL" id="GFZ30373.1"/>
    </source>
</evidence>
<gene>
    <name evidence="5" type="ORF">CSC2_08990</name>
</gene>
<keyword evidence="1" id="KW-0479">Metal-binding</keyword>
<feature type="domain" description="4Fe-4S ferredoxin-type" evidence="4">
    <location>
        <begin position="213"/>
        <end position="233"/>
    </location>
</feature>
<dbReference type="InterPro" id="IPR029039">
    <property type="entry name" value="Flavoprotein-like_sf"/>
</dbReference>
<dbReference type="PROSITE" id="PS51379">
    <property type="entry name" value="4FE4S_FER_2"/>
    <property type="match status" value="2"/>
</dbReference>
<keyword evidence="2" id="KW-0408">Iron</keyword>
<dbReference type="Pfam" id="PF13237">
    <property type="entry name" value="Fer4_10"/>
    <property type="match status" value="1"/>
</dbReference>
<evidence type="ECO:0000313" key="6">
    <source>
        <dbReference type="Proteomes" id="UP000663802"/>
    </source>
</evidence>
<keyword evidence="3" id="KW-0411">Iron-sulfur</keyword>
<dbReference type="InterPro" id="IPR047964">
    <property type="entry name" value="EFR1-like"/>
</dbReference>
<proteinExistence type="predicted"/>
<feature type="domain" description="4Fe-4S ferredoxin-type" evidence="4">
    <location>
        <begin position="175"/>
        <end position="205"/>
    </location>
</feature>
<dbReference type="Gene3D" id="3.40.50.360">
    <property type="match status" value="1"/>
</dbReference>
<reference evidence="5 6" key="1">
    <citation type="journal article" date="2021" name="Int. J. Syst. Evol. Microbiol.">
        <title>Clostridium zeae sp. nov., isolated from corn silage.</title>
        <authorList>
            <person name="Kobayashi H."/>
            <person name="Tanizawa Y."/>
            <person name="Yagura M."/>
            <person name="Sakamoto M."/>
            <person name="Ohkuma M."/>
            <person name="Tohno M."/>
        </authorList>
    </citation>
    <scope>NUCLEOTIDE SEQUENCE [LARGE SCALE GENOMIC DNA]</scope>
    <source>
        <strain evidence="5 6">CSC2</strain>
    </source>
</reference>
<keyword evidence="6" id="KW-1185">Reference proteome</keyword>
<dbReference type="Pfam" id="PF12724">
    <property type="entry name" value="Flavodoxin_5"/>
    <property type="match status" value="1"/>
</dbReference>
<evidence type="ECO:0000256" key="3">
    <source>
        <dbReference type="ARBA" id="ARBA00023014"/>
    </source>
</evidence>
<dbReference type="EMBL" id="BMBA01000001">
    <property type="protein sequence ID" value="GFZ30373.1"/>
    <property type="molecule type" value="Genomic_DNA"/>
</dbReference>
<comment type="caution">
    <text evidence="5">The sequence shown here is derived from an EMBL/GenBank/DDBJ whole genome shotgun (WGS) entry which is preliminary data.</text>
</comment>
<name>A0ABQ1E6M4_9CLOT</name>
<dbReference type="NCBIfam" id="NF038196">
    <property type="entry name" value="ferrodoxin_EFR1"/>
    <property type="match status" value="1"/>
</dbReference>
<dbReference type="SUPFAM" id="SSF52218">
    <property type="entry name" value="Flavoproteins"/>
    <property type="match status" value="1"/>
</dbReference>